<keyword evidence="2" id="KW-0812">Transmembrane</keyword>
<dbReference type="Proteomes" id="UP000238322">
    <property type="component" value="Unassembled WGS sequence"/>
</dbReference>
<dbReference type="RefSeq" id="WP_105328342.1">
    <property type="nucleotide sequence ID" value="NZ_PUHY01000004.1"/>
</dbReference>
<keyword evidence="2" id="KW-0472">Membrane</keyword>
<organism evidence="3 4">
    <name type="scientific">Blastopirellula marina</name>
    <dbReference type="NCBI Taxonomy" id="124"/>
    <lineage>
        <taxon>Bacteria</taxon>
        <taxon>Pseudomonadati</taxon>
        <taxon>Planctomycetota</taxon>
        <taxon>Planctomycetia</taxon>
        <taxon>Pirellulales</taxon>
        <taxon>Pirellulaceae</taxon>
        <taxon>Blastopirellula</taxon>
    </lineage>
</organism>
<keyword evidence="2" id="KW-1133">Transmembrane helix</keyword>
<feature type="transmembrane region" description="Helical" evidence="2">
    <location>
        <begin position="21"/>
        <end position="39"/>
    </location>
</feature>
<feature type="transmembrane region" description="Helical" evidence="2">
    <location>
        <begin position="413"/>
        <end position="432"/>
    </location>
</feature>
<reference evidence="3 4" key="1">
    <citation type="submission" date="2018-02" db="EMBL/GenBank/DDBJ databases">
        <title>Comparative genomes isolates from brazilian mangrove.</title>
        <authorList>
            <person name="Araujo J.E."/>
            <person name="Taketani R.G."/>
            <person name="Silva M.C.P."/>
            <person name="Loureco M.V."/>
            <person name="Andreote F.D."/>
        </authorList>
    </citation>
    <scope>NUCLEOTIDE SEQUENCE [LARGE SCALE GENOMIC DNA]</scope>
    <source>
        <strain evidence="3 4">Hex-1 MGV</strain>
    </source>
</reference>
<dbReference type="EMBL" id="PUHY01000004">
    <property type="protein sequence ID" value="PQO39907.1"/>
    <property type="molecule type" value="Genomic_DNA"/>
</dbReference>
<sequence>MASPTHPHYSPPGSQQGGLGVWYRSIIVVVAVVLAGLPWCRTGQSGYVADGTAIITSDSAEPEANAHLQPMLDEILKQTTADGAFANYLEQHPELKQELGAKTNRDAIELFRRRLEVDPNRVGGKVTIQLRFYAASRQICTDVMSRFLVEFQNKFDHWKQDKTSMIASTYSQELEVTQAKLEKVDGELQRYQAVTKDPPARLPSTATERQASPEWTKLSDDLRTAKTTLQQLLITRTESHPLVVDQKDKITALEASLASTPKYPSNEDLIPKTARENTGALAAQQQFKIDELQKEKKEAESRLTMLTHRKHDADRALGFVRGIHMEVPGDQVQVASVGGIWKMGALMVLGGWVIFFGLIAFQLAWSASRPAPLRSVGKLASASSVPVVATMSLPSSSPRMPSGSSLVGPMSFLMTRAAELTVIGILAMVLLATRMHPEIGDLLHDDPLGVVRESLRVLFPSSQ</sequence>
<evidence type="ECO:0000256" key="1">
    <source>
        <dbReference type="SAM" id="Coils"/>
    </source>
</evidence>
<gene>
    <name evidence="3" type="ORF">C5Y83_04010</name>
</gene>
<dbReference type="OrthoDB" id="258163at2"/>
<accession>A0A2S8G660</accession>
<dbReference type="AlphaFoldDB" id="A0A2S8G660"/>
<protein>
    <submittedName>
        <fullName evidence="3">Uncharacterized protein</fullName>
    </submittedName>
</protein>
<evidence type="ECO:0000256" key="2">
    <source>
        <dbReference type="SAM" id="Phobius"/>
    </source>
</evidence>
<keyword evidence="1" id="KW-0175">Coiled coil</keyword>
<feature type="transmembrane region" description="Helical" evidence="2">
    <location>
        <begin position="340"/>
        <end position="364"/>
    </location>
</feature>
<comment type="caution">
    <text evidence="3">The sequence shown here is derived from an EMBL/GenBank/DDBJ whole genome shotgun (WGS) entry which is preliminary data.</text>
</comment>
<feature type="coiled-coil region" evidence="1">
    <location>
        <begin position="282"/>
        <end position="309"/>
    </location>
</feature>
<proteinExistence type="predicted"/>
<evidence type="ECO:0000313" key="3">
    <source>
        <dbReference type="EMBL" id="PQO39907.1"/>
    </source>
</evidence>
<name>A0A2S8G660_9BACT</name>
<evidence type="ECO:0000313" key="4">
    <source>
        <dbReference type="Proteomes" id="UP000238322"/>
    </source>
</evidence>